<dbReference type="AlphaFoldDB" id="A0A2K2EZC4"/>
<dbReference type="Proteomes" id="UP000236151">
    <property type="component" value="Unassembled WGS sequence"/>
</dbReference>
<evidence type="ECO:0000313" key="4">
    <source>
        <dbReference type="Proteomes" id="UP000236151"/>
    </source>
</evidence>
<feature type="compositionally biased region" description="Polar residues" evidence="1">
    <location>
        <begin position="52"/>
        <end position="69"/>
    </location>
</feature>
<dbReference type="PROSITE" id="PS51257">
    <property type="entry name" value="PROKAR_LIPOPROTEIN"/>
    <property type="match status" value="1"/>
</dbReference>
<organism evidence="3 4">
    <name type="scientific">Clostridium thermosuccinogenes</name>
    <dbReference type="NCBI Taxonomy" id="84032"/>
    <lineage>
        <taxon>Bacteria</taxon>
        <taxon>Bacillati</taxon>
        <taxon>Bacillota</taxon>
        <taxon>Clostridia</taxon>
        <taxon>Eubacteriales</taxon>
        <taxon>Clostridiaceae</taxon>
        <taxon>Clostridium</taxon>
    </lineage>
</organism>
<feature type="region of interest" description="Disordered" evidence="1">
    <location>
        <begin position="37"/>
        <end position="69"/>
    </location>
</feature>
<feature type="chain" id="PRO_5038946094" evidence="2">
    <location>
        <begin position="26"/>
        <end position="246"/>
    </location>
</feature>
<comment type="caution">
    <text evidence="3">The sequence shown here is derived from an EMBL/GenBank/DDBJ whole genome shotgun (WGS) entry which is preliminary data.</text>
</comment>
<proteinExistence type="predicted"/>
<protein>
    <submittedName>
        <fullName evidence="3">Uncharacterized protein</fullName>
    </submittedName>
</protein>
<dbReference type="RefSeq" id="WP_103083213.1">
    <property type="nucleotide sequence ID" value="NZ_CP021850.1"/>
</dbReference>
<feature type="signal peptide" evidence="2">
    <location>
        <begin position="1"/>
        <end position="25"/>
    </location>
</feature>
<keyword evidence="2" id="KW-0732">Signal</keyword>
<dbReference type="OrthoDB" id="2081744at2"/>
<dbReference type="EMBL" id="NIOJ01000095">
    <property type="protein sequence ID" value="PNT94675.1"/>
    <property type="molecule type" value="Genomic_DNA"/>
</dbReference>
<evidence type="ECO:0000313" key="3">
    <source>
        <dbReference type="EMBL" id="PNT94675.1"/>
    </source>
</evidence>
<name>A0A2K2EZC4_9CLOT</name>
<gene>
    <name evidence="3" type="ORF">CDQ84_18540</name>
</gene>
<dbReference type="KEGG" id="cthd:CDO33_17115"/>
<accession>A0A2K2EZC4</accession>
<feature type="compositionally biased region" description="Basic and acidic residues" evidence="1">
    <location>
        <begin position="39"/>
        <end position="51"/>
    </location>
</feature>
<sequence length="246" mass="28191">MKGGITIFKKSICIVLLLAMTLLCGCTDGKKSAAIPDTSKLEDTEASDTSKSESTNVPGRSSQPVENSESQVPAFIEEIKNLSDGELLYNYINGLEVALIRESELIFEDPDEIPSETLYMFFLYSLDTSNYYEEYEKLWYNENDNKFHIPIKDIKAHLDCYFEHYSLDPTKIYGYSATENAVLTNTITGFGGDVWTKVKDKKFDYDQLTLVVDFYEDGSFQKIIETKEYVFRFYETGYYLLAVTKK</sequence>
<keyword evidence="4" id="KW-1185">Reference proteome</keyword>
<reference evidence="3 4" key="1">
    <citation type="submission" date="2017-06" db="EMBL/GenBank/DDBJ databases">
        <title>Investigating the central metabolism of Clostridium thermosuccinogenes.</title>
        <authorList>
            <person name="Koendjbiharie J.G."/>
            <person name="van Kranenburg R."/>
        </authorList>
    </citation>
    <scope>NUCLEOTIDE SEQUENCE [LARGE SCALE GENOMIC DNA]</scope>
    <source>
        <strain evidence="3 4">DSM 5806</strain>
    </source>
</reference>
<evidence type="ECO:0000256" key="1">
    <source>
        <dbReference type="SAM" id="MobiDB-lite"/>
    </source>
</evidence>
<evidence type="ECO:0000256" key="2">
    <source>
        <dbReference type="SAM" id="SignalP"/>
    </source>
</evidence>